<dbReference type="AlphaFoldDB" id="A0A9E6XUX9"/>
<feature type="region of interest" description="Disordered" evidence="1">
    <location>
        <begin position="156"/>
        <end position="175"/>
    </location>
</feature>
<dbReference type="RefSeq" id="WP_259313925.1">
    <property type="nucleotide sequence ID" value="NZ_CP087164.1"/>
</dbReference>
<organism evidence="2 3">
    <name type="scientific">Capillimicrobium parvum</name>
    <dbReference type="NCBI Taxonomy" id="2884022"/>
    <lineage>
        <taxon>Bacteria</taxon>
        <taxon>Bacillati</taxon>
        <taxon>Actinomycetota</taxon>
        <taxon>Thermoleophilia</taxon>
        <taxon>Solirubrobacterales</taxon>
        <taxon>Capillimicrobiaceae</taxon>
        <taxon>Capillimicrobium</taxon>
    </lineage>
</organism>
<dbReference type="EMBL" id="CP087164">
    <property type="protein sequence ID" value="UGS34236.1"/>
    <property type="molecule type" value="Genomic_DNA"/>
</dbReference>
<reference evidence="2" key="1">
    <citation type="journal article" date="2022" name="Int. J. Syst. Evol. Microbiol.">
        <title>Pseudomonas aegrilactucae sp. nov. and Pseudomonas morbosilactucae sp. nov., pathogens causing bacterial rot of lettuce in Japan.</title>
        <authorList>
            <person name="Sawada H."/>
            <person name="Fujikawa T."/>
            <person name="Satou M."/>
        </authorList>
    </citation>
    <scope>NUCLEOTIDE SEQUENCE</scope>
    <source>
        <strain evidence="2">0166_1</strain>
    </source>
</reference>
<evidence type="ECO:0000313" key="3">
    <source>
        <dbReference type="Proteomes" id="UP001162834"/>
    </source>
</evidence>
<dbReference type="KEGG" id="sbae:DSM104329_00609"/>
<gene>
    <name evidence="2" type="ORF">DSM104329_00609</name>
</gene>
<evidence type="ECO:0000313" key="2">
    <source>
        <dbReference type="EMBL" id="UGS34236.1"/>
    </source>
</evidence>
<name>A0A9E6XUX9_9ACTN</name>
<protein>
    <submittedName>
        <fullName evidence="2">Uncharacterized protein</fullName>
    </submittedName>
</protein>
<dbReference type="Proteomes" id="UP001162834">
    <property type="component" value="Chromosome"/>
</dbReference>
<accession>A0A9E6XUX9</accession>
<keyword evidence="3" id="KW-1185">Reference proteome</keyword>
<sequence length="175" mass="19834">MAEDIQSPDGLSVIGWRAWRVEFDCGVPILHSMGFEFAWPAREPAVAECLTCGDETPRQKCSCGLYSASSYGRLLSMGYPLHDVDRELLVVGQVESWGRVVRGFGRSQHGPGPTLGWRAQFGYPKRMFVLHESWELVVPLREAYGQPVLMRDLFADEGREDTTKPTQLDEEWNDR</sequence>
<evidence type="ECO:0000256" key="1">
    <source>
        <dbReference type="SAM" id="MobiDB-lite"/>
    </source>
</evidence>
<proteinExistence type="predicted"/>